<accession>A0A7J8PQK9</accession>
<feature type="non-terminal residue" evidence="1">
    <location>
        <position position="1"/>
    </location>
</feature>
<sequence length="111" mass="12385">MERQSFCGYRIYVCTPKKEEDLKPYITKGNHHAAAVVNTPKKEEKEATSSDKMLSTHLSTNCVSAKQGPLQKMSVASREFPELTLQQNMAMKMNLKHLRFDEVGAAIVAAA</sequence>
<evidence type="ECO:0000313" key="2">
    <source>
        <dbReference type="Proteomes" id="UP000593578"/>
    </source>
</evidence>
<protein>
    <submittedName>
        <fullName evidence="1">Uncharacterized protein</fullName>
    </submittedName>
</protein>
<reference evidence="1 2" key="1">
    <citation type="journal article" date="2019" name="Genome Biol. Evol.">
        <title>Insights into the evolution of the New World diploid cottons (Gossypium, subgenus Houzingenia) based on genome sequencing.</title>
        <authorList>
            <person name="Grover C.E."/>
            <person name="Arick M.A. 2nd"/>
            <person name="Thrash A."/>
            <person name="Conover J.L."/>
            <person name="Sanders W.S."/>
            <person name="Peterson D.G."/>
            <person name="Frelichowski J.E."/>
            <person name="Scheffler J.A."/>
            <person name="Scheffler B.E."/>
            <person name="Wendel J.F."/>
        </authorList>
    </citation>
    <scope>NUCLEOTIDE SEQUENCE [LARGE SCALE GENOMIC DNA]</scope>
    <source>
        <strain evidence="1">8</strain>
        <tissue evidence="1">Leaf</tissue>
    </source>
</reference>
<comment type="caution">
    <text evidence="1">The sequence shown here is derived from an EMBL/GenBank/DDBJ whole genome shotgun (WGS) entry which is preliminary data.</text>
</comment>
<name>A0A7J8PQK9_GOSRA</name>
<organism evidence="1 2">
    <name type="scientific">Gossypium raimondii</name>
    <name type="common">Peruvian cotton</name>
    <name type="synonym">Gossypium klotzschianum subsp. raimondii</name>
    <dbReference type="NCBI Taxonomy" id="29730"/>
    <lineage>
        <taxon>Eukaryota</taxon>
        <taxon>Viridiplantae</taxon>
        <taxon>Streptophyta</taxon>
        <taxon>Embryophyta</taxon>
        <taxon>Tracheophyta</taxon>
        <taxon>Spermatophyta</taxon>
        <taxon>Magnoliopsida</taxon>
        <taxon>eudicotyledons</taxon>
        <taxon>Gunneridae</taxon>
        <taxon>Pentapetalae</taxon>
        <taxon>rosids</taxon>
        <taxon>malvids</taxon>
        <taxon>Malvales</taxon>
        <taxon>Malvaceae</taxon>
        <taxon>Malvoideae</taxon>
        <taxon>Gossypium</taxon>
    </lineage>
</organism>
<gene>
    <name evidence="1" type="ORF">Gorai_019837</name>
</gene>
<proteinExistence type="predicted"/>
<dbReference type="EMBL" id="JABEZZ010000007">
    <property type="protein sequence ID" value="MBA0591152.1"/>
    <property type="molecule type" value="Genomic_DNA"/>
</dbReference>
<dbReference type="AlphaFoldDB" id="A0A7J8PQK9"/>
<dbReference type="Proteomes" id="UP000593578">
    <property type="component" value="Unassembled WGS sequence"/>
</dbReference>
<evidence type="ECO:0000313" key="1">
    <source>
        <dbReference type="EMBL" id="MBA0591152.1"/>
    </source>
</evidence>